<evidence type="ECO:0000259" key="1">
    <source>
        <dbReference type="Pfam" id="PF03446"/>
    </source>
</evidence>
<dbReference type="GO" id="GO:0050661">
    <property type="term" value="F:NADP binding"/>
    <property type="evidence" value="ECO:0007669"/>
    <property type="project" value="InterPro"/>
</dbReference>
<dbReference type="GO" id="GO:0033730">
    <property type="term" value="F:arogenate dehydrogenase (NADP+) activity"/>
    <property type="evidence" value="ECO:0007669"/>
    <property type="project" value="InterPro"/>
</dbReference>
<sequence length="160" mass="18256">MSCKDHDGYAAVSELITHIVGRILEGLMPEHLHVCAIYVAHLFDYESSLAKEFTISQRLNIAIVGFSNMGQFLATTLVRQGHTVLTYSHSDHSNAVRKLGVLFFENHDDLWEEHPKHNILFVDVLFVKEFPKKLLLELLPYDFDVLCTHLMFQPESTSDG</sequence>
<dbReference type="PANTHER" id="PTHR43207">
    <property type="entry name" value="AROGENATE DEHYDROGENASE-RELATED"/>
    <property type="match status" value="1"/>
</dbReference>
<comment type="caution">
    <text evidence="2">The sequence shown here is derived from an EMBL/GenBank/DDBJ whole genome shotgun (WGS) entry which is preliminary data.</text>
</comment>
<dbReference type="Gene3D" id="3.40.50.720">
    <property type="entry name" value="NAD(P)-binding Rossmann-like Domain"/>
    <property type="match status" value="1"/>
</dbReference>
<reference evidence="2 3" key="1">
    <citation type="submission" date="2019-01" db="EMBL/GenBank/DDBJ databases">
        <title>Sequencing of cultivated peanut Arachis hypogaea provides insights into genome evolution and oil improvement.</title>
        <authorList>
            <person name="Chen X."/>
        </authorList>
    </citation>
    <scope>NUCLEOTIDE SEQUENCE [LARGE SCALE GENOMIC DNA]</scope>
    <source>
        <strain evidence="3">cv. Fuhuasheng</strain>
        <tissue evidence="2">Leaves</tissue>
    </source>
</reference>
<dbReference type="Pfam" id="PF03446">
    <property type="entry name" value="NAD_binding_2"/>
    <property type="match status" value="1"/>
</dbReference>
<dbReference type="InterPro" id="IPR006115">
    <property type="entry name" value="6PGDH_NADP-bd"/>
</dbReference>
<evidence type="ECO:0000313" key="3">
    <source>
        <dbReference type="Proteomes" id="UP000289738"/>
    </source>
</evidence>
<accession>A0A445CSH6</accession>
<dbReference type="PANTHER" id="PTHR43207:SF4">
    <property type="entry name" value="AROGENATE DEHYDROGENASE 2, CHLOROPLASTIC"/>
    <property type="match status" value="1"/>
</dbReference>
<dbReference type="GO" id="GO:0016616">
    <property type="term" value="F:oxidoreductase activity, acting on the CH-OH group of donors, NAD or NADP as acceptor"/>
    <property type="evidence" value="ECO:0007669"/>
    <property type="project" value="UniProtKB-ARBA"/>
</dbReference>
<evidence type="ECO:0000313" key="2">
    <source>
        <dbReference type="EMBL" id="RYR53868.1"/>
    </source>
</evidence>
<protein>
    <recommendedName>
        <fullName evidence="1">6-phosphogluconate dehydrogenase NADP-binding domain-containing protein</fullName>
    </recommendedName>
</protein>
<feature type="domain" description="6-phosphogluconate dehydrogenase NADP-binding" evidence="1">
    <location>
        <begin position="60"/>
        <end position="106"/>
    </location>
</feature>
<dbReference type="EMBL" id="SDMP01000006">
    <property type="protein sequence ID" value="RYR53868.1"/>
    <property type="molecule type" value="Genomic_DNA"/>
</dbReference>
<proteinExistence type="predicted"/>
<dbReference type="GO" id="GO:0006571">
    <property type="term" value="P:tyrosine biosynthetic process"/>
    <property type="evidence" value="ECO:0007669"/>
    <property type="project" value="InterPro"/>
</dbReference>
<dbReference type="InterPro" id="IPR036291">
    <property type="entry name" value="NAD(P)-bd_dom_sf"/>
</dbReference>
<dbReference type="Proteomes" id="UP000289738">
    <property type="component" value="Chromosome A06"/>
</dbReference>
<dbReference type="InterPro" id="IPR045011">
    <property type="entry name" value="TYRAAT1/2"/>
</dbReference>
<dbReference type="SUPFAM" id="SSF51735">
    <property type="entry name" value="NAD(P)-binding Rossmann-fold domains"/>
    <property type="match status" value="1"/>
</dbReference>
<organism evidence="2 3">
    <name type="scientific">Arachis hypogaea</name>
    <name type="common">Peanut</name>
    <dbReference type="NCBI Taxonomy" id="3818"/>
    <lineage>
        <taxon>Eukaryota</taxon>
        <taxon>Viridiplantae</taxon>
        <taxon>Streptophyta</taxon>
        <taxon>Embryophyta</taxon>
        <taxon>Tracheophyta</taxon>
        <taxon>Spermatophyta</taxon>
        <taxon>Magnoliopsida</taxon>
        <taxon>eudicotyledons</taxon>
        <taxon>Gunneridae</taxon>
        <taxon>Pentapetalae</taxon>
        <taxon>rosids</taxon>
        <taxon>fabids</taxon>
        <taxon>Fabales</taxon>
        <taxon>Fabaceae</taxon>
        <taxon>Papilionoideae</taxon>
        <taxon>50 kb inversion clade</taxon>
        <taxon>dalbergioids sensu lato</taxon>
        <taxon>Dalbergieae</taxon>
        <taxon>Pterocarpus clade</taxon>
        <taxon>Arachis</taxon>
    </lineage>
</organism>
<gene>
    <name evidence="2" type="ORF">Ahy_A06g029117</name>
</gene>
<name>A0A445CSH6_ARAHY</name>
<dbReference type="AlphaFoldDB" id="A0A445CSH6"/>
<keyword evidence="3" id="KW-1185">Reference proteome</keyword>